<reference evidence="2" key="1">
    <citation type="journal article" date="2020" name="Cell">
        <title>Large-Scale Comparative Analyses of Tick Genomes Elucidate Their Genetic Diversity and Vector Capacities.</title>
        <authorList>
            <consortium name="Tick Genome and Microbiome Consortium (TIGMIC)"/>
            <person name="Jia N."/>
            <person name="Wang J."/>
            <person name="Shi W."/>
            <person name="Du L."/>
            <person name="Sun Y."/>
            <person name="Zhan W."/>
            <person name="Jiang J.F."/>
            <person name="Wang Q."/>
            <person name="Zhang B."/>
            <person name="Ji P."/>
            <person name="Bell-Sakyi L."/>
            <person name="Cui X.M."/>
            <person name="Yuan T.T."/>
            <person name="Jiang B.G."/>
            <person name="Yang W.F."/>
            <person name="Lam T.T."/>
            <person name="Chang Q.C."/>
            <person name="Ding S.J."/>
            <person name="Wang X.J."/>
            <person name="Zhu J.G."/>
            <person name="Ruan X.D."/>
            <person name="Zhao L."/>
            <person name="Wei J.T."/>
            <person name="Ye R.Z."/>
            <person name="Que T.C."/>
            <person name="Du C.H."/>
            <person name="Zhou Y.H."/>
            <person name="Cheng J.X."/>
            <person name="Dai P.F."/>
            <person name="Guo W.B."/>
            <person name="Han X.H."/>
            <person name="Huang E.J."/>
            <person name="Li L.F."/>
            <person name="Wei W."/>
            <person name="Gao Y.C."/>
            <person name="Liu J.Z."/>
            <person name="Shao H.Z."/>
            <person name="Wang X."/>
            <person name="Wang C.C."/>
            <person name="Yang T.C."/>
            <person name="Huo Q.B."/>
            <person name="Li W."/>
            <person name="Chen H.Y."/>
            <person name="Chen S.E."/>
            <person name="Zhou L.G."/>
            <person name="Ni X.B."/>
            <person name="Tian J.H."/>
            <person name="Sheng Y."/>
            <person name="Liu T."/>
            <person name="Pan Y.S."/>
            <person name="Xia L.Y."/>
            <person name="Li J."/>
            <person name="Zhao F."/>
            <person name="Cao W.C."/>
        </authorList>
    </citation>
    <scope>NUCLEOTIDE SEQUENCE</scope>
    <source>
        <strain evidence="2">Rmic-2018</strain>
    </source>
</reference>
<feature type="compositionally biased region" description="Acidic residues" evidence="1">
    <location>
        <begin position="108"/>
        <end position="130"/>
    </location>
</feature>
<feature type="compositionally biased region" description="Basic and acidic residues" evidence="1">
    <location>
        <begin position="79"/>
        <end position="97"/>
    </location>
</feature>
<accession>A0A9J6EYF8</accession>
<dbReference type="EMBL" id="JABSTU010000001">
    <property type="protein sequence ID" value="KAH8039474.1"/>
    <property type="molecule type" value="Genomic_DNA"/>
</dbReference>
<dbReference type="Proteomes" id="UP000821866">
    <property type="component" value="Chromosome 1"/>
</dbReference>
<evidence type="ECO:0000313" key="2">
    <source>
        <dbReference type="EMBL" id="KAH8039474.1"/>
    </source>
</evidence>
<protein>
    <submittedName>
        <fullName evidence="2">Uncharacterized protein</fullName>
    </submittedName>
</protein>
<gene>
    <name evidence="2" type="ORF">HPB51_007376</name>
</gene>
<proteinExistence type="predicted"/>
<feature type="compositionally biased region" description="Polar residues" evidence="1">
    <location>
        <begin position="163"/>
        <end position="183"/>
    </location>
</feature>
<feature type="compositionally biased region" description="Basic and acidic residues" evidence="1">
    <location>
        <begin position="59"/>
        <end position="70"/>
    </location>
</feature>
<evidence type="ECO:0000256" key="1">
    <source>
        <dbReference type="SAM" id="MobiDB-lite"/>
    </source>
</evidence>
<comment type="caution">
    <text evidence="2">The sequence shown here is derived from an EMBL/GenBank/DDBJ whole genome shotgun (WGS) entry which is preliminary data.</text>
</comment>
<organism evidence="2 3">
    <name type="scientific">Rhipicephalus microplus</name>
    <name type="common">Cattle tick</name>
    <name type="synonym">Boophilus microplus</name>
    <dbReference type="NCBI Taxonomy" id="6941"/>
    <lineage>
        <taxon>Eukaryota</taxon>
        <taxon>Metazoa</taxon>
        <taxon>Ecdysozoa</taxon>
        <taxon>Arthropoda</taxon>
        <taxon>Chelicerata</taxon>
        <taxon>Arachnida</taxon>
        <taxon>Acari</taxon>
        <taxon>Parasitiformes</taxon>
        <taxon>Ixodida</taxon>
        <taxon>Ixodoidea</taxon>
        <taxon>Ixodidae</taxon>
        <taxon>Rhipicephalinae</taxon>
        <taxon>Rhipicephalus</taxon>
        <taxon>Boophilus</taxon>
    </lineage>
</organism>
<reference evidence="2" key="2">
    <citation type="submission" date="2021-09" db="EMBL/GenBank/DDBJ databases">
        <authorList>
            <person name="Jia N."/>
            <person name="Wang J."/>
            <person name="Shi W."/>
            <person name="Du L."/>
            <person name="Sun Y."/>
            <person name="Zhan W."/>
            <person name="Jiang J."/>
            <person name="Wang Q."/>
            <person name="Zhang B."/>
            <person name="Ji P."/>
            <person name="Sakyi L.B."/>
            <person name="Cui X."/>
            <person name="Yuan T."/>
            <person name="Jiang B."/>
            <person name="Yang W."/>
            <person name="Lam T.T.-Y."/>
            <person name="Chang Q."/>
            <person name="Ding S."/>
            <person name="Wang X."/>
            <person name="Zhu J."/>
            <person name="Ruan X."/>
            <person name="Zhao L."/>
            <person name="Wei J."/>
            <person name="Que T."/>
            <person name="Du C."/>
            <person name="Cheng J."/>
            <person name="Dai P."/>
            <person name="Han X."/>
            <person name="Huang E."/>
            <person name="Gao Y."/>
            <person name="Liu J."/>
            <person name="Shao H."/>
            <person name="Ye R."/>
            <person name="Li L."/>
            <person name="Wei W."/>
            <person name="Wang X."/>
            <person name="Wang C."/>
            <person name="Huo Q."/>
            <person name="Li W."/>
            <person name="Guo W."/>
            <person name="Chen H."/>
            <person name="Chen S."/>
            <person name="Zhou L."/>
            <person name="Zhou L."/>
            <person name="Ni X."/>
            <person name="Tian J."/>
            <person name="Zhou Y."/>
            <person name="Sheng Y."/>
            <person name="Liu T."/>
            <person name="Pan Y."/>
            <person name="Xia L."/>
            <person name="Li J."/>
            <person name="Zhao F."/>
            <person name="Cao W."/>
        </authorList>
    </citation>
    <scope>NUCLEOTIDE SEQUENCE</scope>
    <source>
        <strain evidence="2">Rmic-2018</strain>
        <tissue evidence="2">Larvae</tissue>
    </source>
</reference>
<sequence>MQSTTQSQLVIVPTTLRQWDPPFFSGTEDQDVEDWLQLFEKSVEPTDASIAGRAPSRQKAKEDITLKEPEAAALTDTRAGYDRKPVNDVNTAKKDSAKSAASRVGLDDLADEVEDATGDSALEDTTEDDVSSTLREVYSTDGDASKMPQRGSSNERTKKAKSLGNNELDNQSESSASNTQNINEVLMMRPRPLPPSDFKLKGIMKL</sequence>
<dbReference type="VEuPathDB" id="VectorBase:LOC119160292"/>
<feature type="region of interest" description="Disordered" evidence="1">
    <location>
        <begin position="45"/>
        <end position="206"/>
    </location>
</feature>
<evidence type="ECO:0000313" key="3">
    <source>
        <dbReference type="Proteomes" id="UP000821866"/>
    </source>
</evidence>
<dbReference type="AlphaFoldDB" id="A0A9J6EYF8"/>
<keyword evidence="3" id="KW-1185">Reference proteome</keyword>
<name>A0A9J6EYF8_RHIMP</name>